<reference evidence="1 2" key="1">
    <citation type="journal article" date="2020" name="Microb. Genom.">
        <title>Genetic diversity of clinical and environmental Mucorales isolates obtained from an investigation of mucormycosis cases among solid organ transplant recipients.</title>
        <authorList>
            <person name="Nguyen M.H."/>
            <person name="Kaul D."/>
            <person name="Muto C."/>
            <person name="Cheng S.J."/>
            <person name="Richter R.A."/>
            <person name="Bruno V.M."/>
            <person name="Liu G."/>
            <person name="Beyhan S."/>
            <person name="Sundermann A.J."/>
            <person name="Mounaud S."/>
            <person name="Pasculle A.W."/>
            <person name="Nierman W.C."/>
            <person name="Driscoll E."/>
            <person name="Cumbie R."/>
            <person name="Clancy C.J."/>
            <person name="Dupont C.L."/>
        </authorList>
    </citation>
    <scope>NUCLEOTIDE SEQUENCE [LARGE SCALE GENOMIC DNA]</scope>
    <source>
        <strain evidence="1 2">GL24</strain>
    </source>
</reference>
<name>A0A9P6Y9J2_9FUNG</name>
<dbReference type="Proteomes" id="UP000740926">
    <property type="component" value="Unassembled WGS sequence"/>
</dbReference>
<protein>
    <submittedName>
        <fullName evidence="1">Uncharacterized protein</fullName>
    </submittedName>
</protein>
<gene>
    <name evidence="1" type="ORF">G6F50_014081</name>
</gene>
<dbReference type="EMBL" id="JAANIU010006296">
    <property type="protein sequence ID" value="KAG1542625.1"/>
    <property type="molecule type" value="Genomic_DNA"/>
</dbReference>
<comment type="caution">
    <text evidence="1">The sequence shown here is derived from an EMBL/GenBank/DDBJ whole genome shotgun (WGS) entry which is preliminary data.</text>
</comment>
<dbReference type="AlphaFoldDB" id="A0A9P6Y9J2"/>
<sequence>MNSQSLVAVALHVQQRHLHHHRTEQFRVLGQHVAGQQAAVAAALPAQVPGGGELALDQVTRHRGHVFIGLVAVLLQRRLVPARAVLATATDVGDHVYAALLQPGAAHATGVARGQRDLEATVAVQQGRIGAIQLHRLVVHHEVRHAGAVLAGGEVLLDPLALGIEEGRHGLQRFRRLADLGQGQRGRGQVVGGGQPHRVTVVAVHGGHAQRAEGRRTNEAAGLPAIGARSQHRQAVLDVVQHVQHQVALGPGGTGQRGGSGREPDA</sequence>
<evidence type="ECO:0000313" key="1">
    <source>
        <dbReference type="EMBL" id="KAG1542625.1"/>
    </source>
</evidence>
<accession>A0A9P6Y9J2</accession>
<proteinExistence type="predicted"/>
<keyword evidence="2" id="KW-1185">Reference proteome</keyword>
<organism evidence="1 2">
    <name type="scientific">Rhizopus delemar</name>
    <dbReference type="NCBI Taxonomy" id="936053"/>
    <lineage>
        <taxon>Eukaryota</taxon>
        <taxon>Fungi</taxon>
        <taxon>Fungi incertae sedis</taxon>
        <taxon>Mucoromycota</taxon>
        <taxon>Mucoromycotina</taxon>
        <taxon>Mucoromycetes</taxon>
        <taxon>Mucorales</taxon>
        <taxon>Mucorineae</taxon>
        <taxon>Rhizopodaceae</taxon>
        <taxon>Rhizopus</taxon>
    </lineage>
</organism>
<evidence type="ECO:0000313" key="2">
    <source>
        <dbReference type="Proteomes" id="UP000740926"/>
    </source>
</evidence>